<gene>
    <name evidence="2" type="ORF">LEA_10457</name>
</gene>
<accession>K1TCM4</accession>
<feature type="domain" description="CBS" evidence="1">
    <location>
        <begin position="1"/>
        <end position="40"/>
    </location>
</feature>
<dbReference type="EMBL" id="AJWY01007031">
    <property type="protein sequence ID" value="EKC65184.1"/>
    <property type="molecule type" value="Genomic_DNA"/>
</dbReference>
<reference evidence="2" key="1">
    <citation type="journal article" date="2013" name="Environ. Microbiol.">
        <title>Microbiota from the distal guts of lean and obese adolescents exhibit partial functional redundancy besides clear differences in community structure.</title>
        <authorList>
            <person name="Ferrer M."/>
            <person name="Ruiz A."/>
            <person name="Lanza F."/>
            <person name="Haange S.B."/>
            <person name="Oberbach A."/>
            <person name="Till H."/>
            <person name="Bargiela R."/>
            <person name="Campoy C."/>
            <person name="Segura M.T."/>
            <person name="Richter M."/>
            <person name="von Bergen M."/>
            <person name="Seifert J."/>
            <person name="Suarez A."/>
        </authorList>
    </citation>
    <scope>NUCLEOTIDE SEQUENCE</scope>
</reference>
<protein>
    <submittedName>
        <fullName evidence="2">Protein containing Cystathionine beta-synthase, core domain protein</fullName>
    </submittedName>
</protein>
<dbReference type="SUPFAM" id="SSF54631">
    <property type="entry name" value="CBS-domain pair"/>
    <property type="match status" value="1"/>
</dbReference>
<dbReference type="PROSITE" id="PS51371">
    <property type="entry name" value="CBS"/>
    <property type="match status" value="1"/>
</dbReference>
<evidence type="ECO:0000313" key="2">
    <source>
        <dbReference type="EMBL" id="EKC65184.1"/>
    </source>
</evidence>
<evidence type="ECO:0000259" key="1">
    <source>
        <dbReference type="PROSITE" id="PS51371"/>
    </source>
</evidence>
<dbReference type="Pfam" id="PF00571">
    <property type="entry name" value="CBS"/>
    <property type="match status" value="1"/>
</dbReference>
<dbReference type="AlphaFoldDB" id="K1TCM4"/>
<comment type="caution">
    <text evidence="2">The sequence shown here is derived from an EMBL/GenBank/DDBJ whole genome shotgun (WGS) entry which is preliminary data.</text>
</comment>
<dbReference type="InterPro" id="IPR000644">
    <property type="entry name" value="CBS_dom"/>
</dbReference>
<name>K1TCM4_9ZZZZ</name>
<feature type="non-terminal residue" evidence="2">
    <location>
        <position position="1"/>
    </location>
</feature>
<proteinExistence type="predicted"/>
<organism evidence="2">
    <name type="scientific">human gut metagenome</name>
    <dbReference type="NCBI Taxonomy" id="408170"/>
    <lineage>
        <taxon>unclassified sequences</taxon>
        <taxon>metagenomes</taxon>
        <taxon>organismal metagenomes</taxon>
    </lineage>
</organism>
<dbReference type="Gene3D" id="3.10.580.10">
    <property type="entry name" value="CBS-domain"/>
    <property type="match status" value="1"/>
</dbReference>
<sequence length="40" mass="4508">PDEKLIAAEKKMTQHKINSLLVTDDEGKLVGVIQIYDIKL</sequence>
<dbReference type="InterPro" id="IPR046342">
    <property type="entry name" value="CBS_dom_sf"/>
</dbReference>